<dbReference type="EMBL" id="ML119277">
    <property type="protein sequence ID" value="RPB06573.1"/>
    <property type="molecule type" value="Genomic_DNA"/>
</dbReference>
<feature type="non-terminal residue" evidence="2">
    <location>
        <position position="1"/>
    </location>
</feature>
<keyword evidence="1" id="KW-0472">Membrane</keyword>
<name>A0A3N4K836_9PEZI</name>
<evidence type="ECO:0000313" key="3">
    <source>
        <dbReference type="Proteomes" id="UP000277580"/>
    </source>
</evidence>
<sequence length="52" mass="5475">PSAETSWGPEPKGRGTISIVSSSMITLALCVYTALHINVPHNATRFKSSCAS</sequence>
<dbReference type="OrthoDB" id="9451547at2759"/>
<proteinExistence type="predicted"/>
<keyword evidence="3" id="KW-1185">Reference proteome</keyword>
<keyword evidence="1" id="KW-0812">Transmembrane</keyword>
<protein>
    <submittedName>
        <fullName evidence="2">Uncharacterized protein</fullName>
    </submittedName>
</protein>
<dbReference type="Proteomes" id="UP000277580">
    <property type="component" value="Unassembled WGS sequence"/>
</dbReference>
<dbReference type="PANTHER" id="PTHR35043">
    <property type="entry name" value="TRANSCRIPTION FACTOR DOMAIN-CONTAINING PROTEIN"/>
    <property type="match status" value="1"/>
</dbReference>
<accession>A0A3N4K836</accession>
<dbReference type="InParanoid" id="A0A3N4K836"/>
<organism evidence="2 3">
    <name type="scientific">Morchella conica CCBAS932</name>
    <dbReference type="NCBI Taxonomy" id="1392247"/>
    <lineage>
        <taxon>Eukaryota</taxon>
        <taxon>Fungi</taxon>
        <taxon>Dikarya</taxon>
        <taxon>Ascomycota</taxon>
        <taxon>Pezizomycotina</taxon>
        <taxon>Pezizomycetes</taxon>
        <taxon>Pezizales</taxon>
        <taxon>Morchellaceae</taxon>
        <taxon>Morchella</taxon>
    </lineage>
</organism>
<gene>
    <name evidence="2" type="ORF">P167DRAFT_497379</name>
</gene>
<dbReference type="PANTHER" id="PTHR35043:SF9">
    <property type="match status" value="1"/>
</dbReference>
<feature type="transmembrane region" description="Helical" evidence="1">
    <location>
        <begin position="15"/>
        <end position="35"/>
    </location>
</feature>
<reference evidence="2 3" key="1">
    <citation type="journal article" date="2018" name="Nat. Ecol. Evol.">
        <title>Pezizomycetes genomes reveal the molecular basis of ectomycorrhizal truffle lifestyle.</title>
        <authorList>
            <person name="Murat C."/>
            <person name="Payen T."/>
            <person name="Noel B."/>
            <person name="Kuo A."/>
            <person name="Morin E."/>
            <person name="Chen J."/>
            <person name="Kohler A."/>
            <person name="Krizsan K."/>
            <person name="Balestrini R."/>
            <person name="Da Silva C."/>
            <person name="Montanini B."/>
            <person name="Hainaut M."/>
            <person name="Levati E."/>
            <person name="Barry K.W."/>
            <person name="Belfiori B."/>
            <person name="Cichocki N."/>
            <person name="Clum A."/>
            <person name="Dockter R.B."/>
            <person name="Fauchery L."/>
            <person name="Guy J."/>
            <person name="Iotti M."/>
            <person name="Le Tacon F."/>
            <person name="Lindquist E.A."/>
            <person name="Lipzen A."/>
            <person name="Malagnac F."/>
            <person name="Mello A."/>
            <person name="Molinier V."/>
            <person name="Miyauchi S."/>
            <person name="Poulain J."/>
            <person name="Riccioni C."/>
            <person name="Rubini A."/>
            <person name="Sitrit Y."/>
            <person name="Splivallo R."/>
            <person name="Traeger S."/>
            <person name="Wang M."/>
            <person name="Zifcakova L."/>
            <person name="Wipf D."/>
            <person name="Zambonelli A."/>
            <person name="Paolocci F."/>
            <person name="Nowrousian M."/>
            <person name="Ottonello S."/>
            <person name="Baldrian P."/>
            <person name="Spatafora J.W."/>
            <person name="Henrissat B."/>
            <person name="Nagy L.G."/>
            <person name="Aury J.M."/>
            <person name="Wincker P."/>
            <person name="Grigoriev I.V."/>
            <person name="Bonfante P."/>
            <person name="Martin F.M."/>
        </authorList>
    </citation>
    <scope>NUCLEOTIDE SEQUENCE [LARGE SCALE GENOMIC DNA]</scope>
    <source>
        <strain evidence="2 3">CCBAS932</strain>
    </source>
</reference>
<evidence type="ECO:0000313" key="2">
    <source>
        <dbReference type="EMBL" id="RPB06573.1"/>
    </source>
</evidence>
<evidence type="ECO:0000256" key="1">
    <source>
        <dbReference type="SAM" id="Phobius"/>
    </source>
</evidence>
<dbReference type="AlphaFoldDB" id="A0A3N4K836"/>
<keyword evidence="1" id="KW-1133">Transmembrane helix</keyword>